<evidence type="ECO:0000313" key="1">
    <source>
        <dbReference type="EMBL" id="KKN09983.1"/>
    </source>
</evidence>
<sequence length="86" mass="9146">MPRYIATITVKLEGDDFSAALQLAREVAGGINNDACTTCAAVVNVVREEESRDSGVDICTSPGCNQVLNPLRFWGANPPDRCSTCA</sequence>
<comment type="caution">
    <text evidence="1">The sequence shown here is derived from an EMBL/GenBank/DDBJ whole genome shotgun (WGS) entry which is preliminary data.</text>
</comment>
<reference evidence="1" key="1">
    <citation type="journal article" date="2015" name="Nature">
        <title>Complex archaea that bridge the gap between prokaryotes and eukaryotes.</title>
        <authorList>
            <person name="Spang A."/>
            <person name="Saw J.H."/>
            <person name="Jorgensen S.L."/>
            <person name="Zaremba-Niedzwiedzka K."/>
            <person name="Martijn J."/>
            <person name="Lind A.E."/>
            <person name="van Eijk R."/>
            <person name="Schleper C."/>
            <person name="Guy L."/>
            <person name="Ettema T.J."/>
        </authorList>
    </citation>
    <scope>NUCLEOTIDE SEQUENCE</scope>
</reference>
<dbReference type="AlphaFoldDB" id="A0A0F9QXV4"/>
<gene>
    <name evidence="1" type="ORF">LCGC14_1041210</name>
</gene>
<name>A0A0F9QXV4_9ZZZZ</name>
<protein>
    <submittedName>
        <fullName evidence="1">Uncharacterized protein</fullName>
    </submittedName>
</protein>
<dbReference type="EMBL" id="LAZR01004287">
    <property type="protein sequence ID" value="KKN09983.1"/>
    <property type="molecule type" value="Genomic_DNA"/>
</dbReference>
<accession>A0A0F9QXV4</accession>
<organism evidence="1">
    <name type="scientific">marine sediment metagenome</name>
    <dbReference type="NCBI Taxonomy" id="412755"/>
    <lineage>
        <taxon>unclassified sequences</taxon>
        <taxon>metagenomes</taxon>
        <taxon>ecological metagenomes</taxon>
    </lineage>
</organism>
<proteinExistence type="predicted"/>